<organism evidence="1 2">
    <name type="scientific">Brachionus plicatilis</name>
    <name type="common">Marine rotifer</name>
    <name type="synonym">Brachionus muelleri</name>
    <dbReference type="NCBI Taxonomy" id="10195"/>
    <lineage>
        <taxon>Eukaryota</taxon>
        <taxon>Metazoa</taxon>
        <taxon>Spiralia</taxon>
        <taxon>Gnathifera</taxon>
        <taxon>Rotifera</taxon>
        <taxon>Eurotatoria</taxon>
        <taxon>Monogononta</taxon>
        <taxon>Pseudotrocha</taxon>
        <taxon>Ploima</taxon>
        <taxon>Brachionidae</taxon>
        <taxon>Brachionus</taxon>
    </lineage>
</organism>
<protein>
    <submittedName>
        <fullName evidence="1">Uncharacterized protein</fullName>
    </submittedName>
</protein>
<sequence>MLLEIGPDRKKIKFFLSIGFFLLKLNFILAKELIFFLCLIKVRPDLNFYLGLINNSDSQTINQIIWLLDANQFSIRCFKGTLKYKKKI</sequence>
<dbReference type="EMBL" id="REGN01003524">
    <property type="protein sequence ID" value="RNA22151.1"/>
    <property type="molecule type" value="Genomic_DNA"/>
</dbReference>
<dbReference type="Proteomes" id="UP000276133">
    <property type="component" value="Unassembled WGS sequence"/>
</dbReference>
<gene>
    <name evidence="1" type="ORF">BpHYR1_050005</name>
</gene>
<dbReference type="AlphaFoldDB" id="A0A3M7RF92"/>
<comment type="caution">
    <text evidence="1">The sequence shown here is derived from an EMBL/GenBank/DDBJ whole genome shotgun (WGS) entry which is preliminary data.</text>
</comment>
<name>A0A3M7RF92_BRAPC</name>
<evidence type="ECO:0000313" key="1">
    <source>
        <dbReference type="EMBL" id="RNA22151.1"/>
    </source>
</evidence>
<evidence type="ECO:0000313" key="2">
    <source>
        <dbReference type="Proteomes" id="UP000276133"/>
    </source>
</evidence>
<proteinExistence type="predicted"/>
<keyword evidence="2" id="KW-1185">Reference proteome</keyword>
<reference evidence="1 2" key="1">
    <citation type="journal article" date="2018" name="Sci. Rep.">
        <title>Genomic signatures of local adaptation to the degree of environmental predictability in rotifers.</title>
        <authorList>
            <person name="Franch-Gras L."/>
            <person name="Hahn C."/>
            <person name="Garcia-Roger E.M."/>
            <person name="Carmona M.J."/>
            <person name="Serra M."/>
            <person name="Gomez A."/>
        </authorList>
    </citation>
    <scope>NUCLEOTIDE SEQUENCE [LARGE SCALE GENOMIC DNA]</scope>
    <source>
        <strain evidence="1">HYR1</strain>
    </source>
</reference>
<accession>A0A3M7RF92</accession>